<keyword evidence="11 17" id="KW-0472">Membrane</keyword>
<feature type="compositionally biased region" description="Polar residues" evidence="16">
    <location>
        <begin position="94"/>
        <end position="104"/>
    </location>
</feature>
<dbReference type="InterPro" id="IPR019564">
    <property type="entry name" value="Sam37/metaxin_N"/>
</dbReference>
<evidence type="ECO:0000256" key="14">
    <source>
        <dbReference type="ARBA" id="ARBA00042095"/>
    </source>
</evidence>
<dbReference type="RefSeq" id="XP_005367207.1">
    <property type="nucleotide sequence ID" value="XM_005367150.3"/>
</dbReference>
<evidence type="ECO:0000256" key="5">
    <source>
        <dbReference type="ARBA" id="ARBA00022692"/>
    </source>
</evidence>
<dbReference type="SFLD" id="SFLDS00019">
    <property type="entry name" value="Glutathione_Transferase_(cytos"/>
    <property type="match status" value="1"/>
</dbReference>
<dbReference type="SUPFAM" id="SSF47616">
    <property type="entry name" value="GST C-terminal domain-like"/>
    <property type="match status" value="1"/>
</dbReference>
<keyword evidence="20" id="KW-1185">Reference proteome</keyword>
<dbReference type="InterPro" id="IPR033468">
    <property type="entry name" value="Metaxin_GST"/>
</dbReference>
<dbReference type="Proteomes" id="UP000694915">
    <property type="component" value="Unplaced"/>
</dbReference>
<keyword evidence="5 17" id="KW-0812">Transmembrane</keyword>
<feature type="domain" description="Metaxin glutathione S-transferase" evidence="19">
    <location>
        <begin position="323"/>
        <end position="386"/>
    </location>
</feature>
<evidence type="ECO:0000313" key="21">
    <source>
        <dbReference type="RefSeq" id="XP_005367207.1"/>
    </source>
</evidence>
<dbReference type="PANTHER" id="PTHR12289">
    <property type="entry name" value="METAXIN RELATED"/>
    <property type="match status" value="1"/>
</dbReference>
<evidence type="ECO:0000256" key="2">
    <source>
        <dbReference type="ARBA" id="ARBA00009170"/>
    </source>
</evidence>
<keyword evidence="8" id="KW-0653">Protein transport</keyword>
<evidence type="ECO:0000256" key="4">
    <source>
        <dbReference type="ARBA" id="ARBA00022499"/>
    </source>
</evidence>
<keyword evidence="3" id="KW-0813">Transport</keyword>
<evidence type="ECO:0000256" key="13">
    <source>
        <dbReference type="ARBA" id="ARBA00039748"/>
    </source>
</evidence>
<evidence type="ECO:0000256" key="11">
    <source>
        <dbReference type="ARBA" id="ARBA00023136"/>
    </source>
</evidence>
<dbReference type="Pfam" id="PF10568">
    <property type="entry name" value="Tom37"/>
    <property type="match status" value="1"/>
</dbReference>
<dbReference type="InterPro" id="IPR040079">
    <property type="entry name" value="Glutathione_S-Trfase"/>
</dbReference>
<evidence type="ECO:0000256" key="6">
    <source>
        <dbReference type="ARBA" id="ARBA00022787"/>
    </source>
</evidence>
<dbReference type="SFLD" id="SFLDG01180">
    <property type="entry name" value="SUF1"/>
    <property type="match status" value="1"/>
</dbReference>
<name>A0ABM0LJ56_MICOH</name>
<keyword evidence="10" id="KW-0496">Mitochondrion</keyword>
<comment type="similarity">
    <text evidence="2">Belongs to the metaxin family.</text>
</comment>
<proteinExistence type="inferred from homology"/>
<dbReference type="PANTHER" id="PTHR12289:SF34">
    <property type="entry name" value="METAXIN-1"/>
    <property type="match status" value="1"/>
</dbReference>
<protein>
    <recommendedName>
        <fullName evidence="13">Metaxin-1</fullName>
    </recommendedName>
    <alternativeName>
        <fullName evidence="14">Mitochondrial outer membrane import complex protein 1</fullName>
    </alternativeName>
</protein>
<evidence type="ECO:0000256" key="8">
    <source>
        <dbReference type="ARBA" id="ARBA00022927"/>
    </source>
</evidence>
<keyword evidence="9 17" id="KW-1133">Transmembrane helix</keyword>
<comment type="function">
    <text evidence="12">Involved in transport of proteins into the mitochondrion. Essential for embryonic development.</text>
</comment>
<gene>
    <name evidence="21" type="primary">Mtx1</name>
</gene>
<evidence type="ECO:0000256" key="9">
    <source>
        <dbReference type="ARBA" id="ARBA00022989"/>
    </source>
</evidence>
<evidence type="ECO:0000256" key="10">
    <source>
        <dbReference type="ARBA" id="ARBA00023128"/>
    </source>
</evidence>
<evidence type="ECO:0000313" key="20">
    <source>
        <dbReference type="Proteomes" id="UP000694915"/>
    </source>
</evidence>
<evidence type="ECO:0000256" key="16">
    <source>
        <dbReference type="SAM" id="MobiDB-lite"/>
    </source>
</evidence>
<keyword evidence="6" id="KW-1000">Mitochondrion outer membrane</keyword>
<dbReference type="Pfam" id="PF17171">
    <property type="entry name" value="GST_C_6"/>
    <property type="match status" value="1"/>
</dbReference>
<reference evidence="21" key="1">
    <citation type="submission" date="2025-08" db="UniProtKB">
        <authorList>
            <consortium name="RefSeq"/>
        </authorList>
    </citation>
    <scope>IDENTIFICATION</scope>
</reference>
<keyword evidence="7" id="KW-0832">Ubl conjugation</keyword>
<dbReference type="GeneID" id="101995119"/>
<feature type="transmembrane region" description="Helical" evidence="17">
    <location>
        <begin position="421"/>
        <end position="443"/>
    </location>
</feature>
<keyword evidence="4" id="KW-1017">Isopeptide bond</keyword>
<dbReference type="InterPro" id="IPR036282">
    <property type="entry name" value="Glutathione-S-Trfase_C_sf"/>
</dbReference>
<evidence type="ECO:0000256" key="3">
    <source>
        <dbReference type="ARBA" id="ARBA00022448"/>
    </source>
</evidence>
<comment type="subcellular location">
    <subcellularLocation>
        <location evidence="1">Mitochondrion outer membrane</location>
    </subcellularLocation>
</comment>
<evidence type="ECO:0000259" key="18">
    <source>
        <dbReference type="Pfam" id="PF10568"/>
    </source>
</evidence>
<evidence type="ECO:0000259" key="19">
    <source>
        <dbReference type="Pfam" id="PF17171"/>
    </source>
</evidence>
<evidence type="ECO:0000256" key="1">
    <source>
        <dbReference type="ARBA" id="ARBA00004294"/>
    </source>
</evidence>
<evidence type="ECO:0000256" key="15">
    <source>
        <dbReference type="ARBA" id="ARBA00046575"/>
    </source>
</evidence>
<evidence type="ECO:0000256" key="7">
    <source>
        <dbReference type="ARBA" id="ARBA00022843"/>
    </source>
</evidence>
<dbReference type="CDD" id="cd03078">
    <property type="entry name" value="GST_N_Metaxin1_like"/>
    <property type="match status" value="1"/>
</dbReference>
<feature type="domain" description="Mitochondrial outer membrane transport complex Sam37/metaxin N-terminal" evidence="18">
    <location>
        <begin position="172"/>
        <end position="293"/>
    </location>
</feature>
<evidence type="ECO:0000256" key="12">
    <source>
        <dbReference type="ARBA" id="ARBA00037753"/>
    </source>
</evidence>
<organism evidence="20 21">
    <name type="scientific">Microtus ochrogaster</name>
    <name type="common">Prairie vole</name>
    <dbReference type="NCBI Taxonomy" id="79684"/>
    <lineage>
        <taxon>Eukaryota</taxon>
        <taxon>Metazoa</taxon>
        <taxon>Chordata</taxon>
        <taxon>Craniata</taxon>
        <taxon>Vertebrata</taxon>
        <taxon>Euteleostomi</taxon>
        <taxon>Mammalia</taxon>
        <taxon>Eutheria</taxon>
        <taxon>Euarchontoglires</taxon>
        <taxon>Glires</taxon>
        <taxon>Rodentia</taxon>
        <taxon>Myomorpha</taxon>
        <taxon>Muroidea</taxon>
        <taxon>Cricetidae</taxon>
        <taxon>Arvicolinae</taxon>
        <taxon>Microtus</taxon>
    </lineage>
</organism>
<sequence length="466" mass="51463">MRPGGPPRNHRSGQRHEGARGCRGHVQFGKSPQRPPSRTRCPSPKPSVSVAVRGGIRHRRRDSPRSVWTAALPPGRSRLRMSPRPRASEVRGPTSCTPATSQAARNRASPGASAHPQPPVAREAAARGGPCRGKAGTSAELLPGQRVCKMAAPMELFCWSGGWGLPSVDLDSLVVLTYTRFTGAPLKVHKISNPWQSPSGTLPALRTSSGEVISVPHKILTHLRKEKYNADYDLSARQGADTLAFMSLLEEKLLPVLIHTFWVDAKNYVEVTRKWYAEAMPFPLNFFLPGRMQRKYMERLQLLCGEHRSETEEELEKELYQEARECLTLLSQRLGSQKFFFGDAPASLDAFVFSHLALLLQAKLPSGKLQAHLRGLHNLCVYCTHILSLYFPRDGAEVPPPRQTPAGPETEEEPYRRRNQILSVLAGLAAMVGYALLSGIVSIQRASPARTPSTRALGMAEEDEEE</sequence>
<dbReference type="Gene3D" id="1.20.1050.10">
    <property type="match status" value="1"/>
</dbReference>
<feature type="region of interest" description="Disordered" evidence="16">
    <location>
        <begin position="1"/>
        <end position="138"/>
    </location>
</feature>
<evidence type="ECO:0000256" key="17">
    <source>
        <dbReference type="SAM" id="Phobius"/>
    </source>
</evidence>
<dbReference type="InterPro" id="IPR050931">
    <property type="entry name" value="Mito_Protein_Transport_Metaxin"/>
</dbReference>
<accession>A0ABM0LJ56</accession>
<comment type="subunit">
    <text evidence="15">Interacts with MTX2/metaxin-2. Associates with the mitochondrial contact site and cristae organizing system (MICOS) complex, composed of at least MICOS10/MIC10, CHCHD3/MIC19, CHCHD6/MIC25, APOOL/MIC27, IMMT/MIC60, APOO/MIC23/MIC26 and QIL1/MIC13. This complex was also known under the names MINOS or MitOS complex. The MICOS complex associates with mitochondrial outer membrane proteins SAMM50, MTX1 and MTX2 (together described as components of the mitochondrial outer membrane sorting assembly machinery (SAM) complex) and DNAJC11, mitochondrial inner membrane protein TMEM11 and with HSPA9. The MICOS and SAM complexes together with DNAJC11 are part of a large protein complex spanning both membranes termed the mitochondrial intermembrane space bridging (MIB) complex. Interacts with ARMC1.</text>
</comment>
<dbReference type="CDD" id="cd03212">
    <property type="entry name" value="GST_C_Metaxin1_3"/>
    <property type="match status" value="1"/>
</dbReference>